<dbReference type="AlphaFoldDB" id="A0A835G199"/>
<comment type="caution">
    <text evidence="2">The sequence shown here is derived from an EMBL/GenBank/DDBJ whole genome shotgun (WGS) entry which is preliminary data.</text>
</comment>
<keyword evidence="1" id="KW-0812">Transmembrane</keyword>
<accession>A0A835G199</accession>
<sequence>MVDGIGSYFTKAVEGASTVFSTLTGFALVMRYNLISKEIVVKRRNVYETIGKSRPSTVYPHIVLWNGKAKVVIDLRIDVLSKVRFQPIADEMKEQMQTALTTALEPIENQVLIHLREQEPTKTSALDFADRFRDTGDITKGIGVEVGTKQVAVDVSVICKYDVNISEAFDRAVVKVKEAIRYMTGLDLVEFNMNVDDVMAEEEYLEKYRGKDTSTSNN</sequence>
<dbReference type="Pfam" id="PF03780">
    <property type="entry name" value="Asp23"/>
    <property type="match status" value="1"/>
</dbReference>
<gene>
    <name evidence="2" type="ORF">HW555_014277</name>
</gene>
<evidence type="ECO:0000313" key="3">
    <source>
        <dbReference type="Proteomes" id="UP000648187"/>
    </source>
</evidence>
<dbReference type="EMBL" id="JACKWZ010000945">
    <property type="protein sequence ID" value="KAF9404564.1"/>
    <property type="molecule type" value="Genomic_DNA"/>
</dbReference>
<keyword evidence="1" id="KW-0472">Membrane</keyword>
<evidence type="ECO:0000256" key="1">
    <source>
        <dbReference type="SAM" id="Phobius"/>
    </source>
</evidence>
<dbReference type="PANTHER" id="PTHR34297:SF3">
    <property type="entry name" value="ALKALINE SHOCK PROTEIN 23"/>
    <property type="match status" value="1"/>
</dbReference>
<dbReference type="PANTHER" id="PTHR34297">
    <property type="entry name" value="HYPOTHETICAL CYTOSOLIC PROTEIN-RELATED"/>
    <property type="match status" value="1"/>
</dbReference>
<proteinExistence type="predicted"/>
<reference evidence="2" key="1">
    <citation type="submission" date="2020-08" db="EMBL/GenBank/DDBJ databases">
        <title>Spodoptera exigua strain:BAW_Kor-Di-RS1 Genome sequencing and assembly.</title>
        <authorList>
            <person name="Kim J."/>
            <person name="Nam H.Y."/>
            <person name="Kwon M."/>
            <person name="Choi J.H."/>
            <person name="Cho S.R."/>
            <person name="Kim G.-H."/>
        </authorList>
    </citation>
    <scope>NUCLEOTIDE SEQUENCE</scope>
    <source>
        <strain evidence="2">BAW_Kor-Di-RS1</strain>
        <tissue evidence="2">Whole-body</tissue>
    </source>
</reference>
<protein>
    <submittedName>
        <fullName evidence="2">Uncharacterized protein</fullName>
    </submittedName>
</protein>
<dbReference type="Proteomes" id="UP000648187">
    <property type="component" value="Unassembled WGS sequence"/>
</dbReference>
<dbReference type="InterPro" id="IPR005531">
    <property type="entry name" value="Asp23"/>
</dbReference>
<evidence type="ECO:0000313" key="2">
    <source>
        <dbReference type="EMBL" id="KAF9404564.1"/>
    </source>
</evidence>
<keyword evidence="3" id="KW-1185">Reference proteome</keyword>
<organism evidence="2 3">
    <name type="scientific">Spodoptera exigua</name>
    <name type="common">Beet armyworm</name>
    <name type="synonym">Noctua fulgens</name>
    <dbReference type="NCBI Taxonomy" id="7107"/>
    <lineage>
        <taxon>Eukaryota</taxon>
        <taxon>Metazoa</taxon>
        <taxon>Ecdysozoa</taxon>
        <taxon>Arthropoda</taxon>
        <taxon>Hexapoda</taxon>
        <taxon>Insecta</taxon>
        <taxon>Pterygota</taxon>
        <taxon>Neoptera</taxon>
        <taxon>Endopterygota</taxon>
        <taxon>Lepidoptera</taxon>
        <taxon>Glossata</taxon>
        <taxon>Ditrysia</taxon>
        <taxon>Noctuoidea</taxon>
        <taxon>Noctuidae</taxon>
        <taxon>Amphipyrinae</taxon>
        <taxon>Spodoptera</taxon>
    </lineage>
</organism>
<name>A0A835G199_SPOEX</name>
<keyword evidence="1" id="KW-1133">Transmembrane helix</keyword>
<feature type="transmembrane region" description="Helical" evidence="1">
    <location>
        <begin position="15"/>
        <end position="34"/>
    </location>
</feature>